<dbReference type="SMART" id="SM01329">
    <property type="entry name" value="Iso_dh"/>
    <property type="match status" value="1"/>
</dbReference>
<dbReference type="EMBL" id="DVMP01000147">
    <property type="protein sequence ID" value="HIU26400.1"/>
    <property type="molecule type" value="Genomic_DNA"/>
</dbReference>
<gene>
    <name evidence="4" type="ORF">IAC50_07920</name>
</gene>
<comment type="similarity">
    <text evidence="1">Belongs to the isocitrate and isopropylmalate dehydrogenases family.</text>
</comment>
<dbReference type="PANTHER" id="PTHR11835">
    <property type="entry name" value="DECARBOXYLATING DEHYDROGENASES-ISOCITRATE, ISOPROPYLMALATE, TARTRATE"/>
    <property type="match status" value="1"/>
</dbReference>
<dbReference type="Pfam" id="PF00180">
    <property type="entry name" value="Iso_dh"/>
    <property type="match status" value="1"/>
</dbReference>
<evidence type="ECO:0000313" key="5">
    <source>
        <dbReference type="Proteomes" id="UP000824090"/>
    </source>
</evidence>
<feature type="domain" description="Isopropylmalate dehydrogenase-like" evidence="3">
    <location>
        <begin position="37"/>
        <end position="371"/>
    </location>
</feature>
<dbReference type="Proteomes" id="UP000824090">
    <property type="component" value="Unassembled WGS sequence"/>
</dbReference>
<dbReference type="InterPro" id="IPR024084">
    <property type="entry name" value="IsoPropMal-DH-like_dom"/>
</dbReference>
<sequence length="376" mass="41366">MDYVKAFETIVKEQLERVERMKSSPQSTDYKSLDKVIVGIIDGDGIGPIITQACKKIMEQLMAEEIAAGKLELRDIEGLTIENRVEKMETVPADVLAAVKECHVLLKGPTMTPGKGDNMPNLESANVKLRKELDLFANVRPVSIPEKNINWTFFRENTEGEYALGSQGVDINEDISMDFKVTTTIGTTRLARAAFEFARANGNQRVTIVTKANIMKKTDGKFLTLCYEVAKDYPEIEVDDYYVDITAANLIKEPANSRFNVFILPNLYGDIITDEAAQMQGGVGTAGSINQGGRYAMFEAIHGSAPRMITEGRGQYANPSSITRAGAMLLRHIGYGEKADALDRALDAALEGLNMTSNSTGNSTDDFTKFVIDHLK</sequence>
<dbReference type="GO" id="GO:0006099">
    <property type="term" value="P:tricarboxylic acid cycle"/>
    <property type="evidence" value="ECO:0007669"/>
    <property type="project" value="TreeGrafter"/>
</dbReference>
<evidence type="ECO:0000256" key="2">
    <source>
        <dbReference type="ARBA" id="ARBA00023002"/>
    </source>
</evidence>
<name>A0A9D1I3T3_9FIRM</name>
<dbReference type="GO" id="GO:0004449">
    <property type="term" value="F:isocitrate dehydrogenase (NAD+) activity"/>
    <property type="evidence" value="ECO:0007669"/>
    <property type="project" value="TreeGrafter"/>
</dbReference>
<reference evidence="4" key="2">
    <citation type="journal article" date="2021" name="PeerJ">
        <title>Extensive microbial diversity within the chicken gut microbiome revealed by metagenomics and culture.</title>
        <authorList>
            <person name="Gilroy R."/>
            <person name="Ravi A."/>
            <person name="Getino M."/>
            <person name="Pursley I."/>
            <person name="Horton D.L."/>
            <person name="Alikhan N.F."/>
            <person name="Baker D."/>
            <person name="Gharbi K."/>
            <person name="Hall N."/>
            <person name="Watson M."/>
            <person name="Adriaenssens E.M."/>
            <person name="Foster-Nyarko E."/>
            <person name="Jarju S."/>
            <person name="Secka A."/>
            <person name="Antonio M."/>
            <person name="Oren A."/>
            <person name="Chaudhuri R.R."/>
            <person name="La Ragione R."/>
            <person name="Hildebrand F."/>
            <person name="Pallen M.J."/>
        </authorList>
    </citation>
    <scope>NUCLEOTIDE SEQUENCE</scope>
    <source>
        <strain evidence="4">ChiHcec3-6078</strain>
    </source>
</reference>
<organism evidence="4 5">
    <name type="scientific">Candidatus Allocopromorpha excrementigallinarum</name>
    <dbReference type="NCBI Taxonomy" id="2840742"/>
    <lineage>
        <taxon>Bacteria</taxon>
        <taxon>Bacillati</taxon>
        <taxon>Bacillota</taxon>
        <taxon>Clostridia</taxon>
        <taxon>Eubacteriales</taxon>
        <taxon>Eubacteriaceae</taxon>
        <taxon>Eubacteriaceae incertae sedis</taxon>
        <taxon>Candidatus Allocopromorpha</taxon>
    </lineage>
</organism>
<protein>
    <submittedName>
        <fullName evidence="4">Isocitrate/isopropylmalate dehydrogenase family protein</fullName>
    </submittedName>
</protein>
<dbReference type="SUPFAM" id="SSF53659">
    <property type="entry name" value="Isocitrate/Isopropylmalate dehydrogenase-like"/>
    <property type="match status" value="1"/>
</dbReference>
<dbReference type="Gene3D" id="3.40.718.10">
    <property type="entry name" value="Isopropylmalate Dehydrogenase"/>
    <property type="match status" value="1"/>
</dbReference>
<comment type="caution">
    <text evidence="4">The sequence shown here is derived from an EMBL/GenBank/DDBJ whole genome shotgun (WGS) entry which is preliminary data.</text>
</comment>
<dbReference type="AlphaFoldDB" id="A0A9D1I3T3"/>
<accession>A0A9D1I3T3</accession>
<keyword evidence="2" id="KW-0560">Oxidoreductase</keyword>
<evidence type="ECO:0000313" key="4">
    <source>
        <dbReference type="EMBL" id="HIU26400.1"/>
    </source>
</evidence>
<reference evidence="4" key="1">
    <citation type="submission" date="2020-10" db="EMBL/GenBank/DDBJ databases">
        <authorList>
            <person name="Gilroy R."/>
        </authorList>
    </citation>
    <scope>NUCLEOTIDE SEQUENCE</scope>
    <source>
        <strain evidence="4">ChiHcec3-6078</strain>
    </source>
</reference>
<dbReference type="PANTHER" id="PTHR11835:SF34">
    <property type="entry name" value="ISOCITRATE DEHYDROGENASE [NAD] SUBUNIT ALPHA, MITOCHONDRIAL"/>
    <property type="match status" value="1"/>
</dbReference>
<evidence type="ECO:0000256" key="1">
    <source>
        <dbReference type="ARBA" id="ARBA00007769"/>
    </source>
</evidence>
<evidence type="ECO:0000259" key="3">
    <source>
        <dbReference type="SMART" id="SM01329"/>
    </source>
</evidence>
<dbReference type="GO" id="GO:0006102">
    <property type="term" value="P:isocitrate metabolic process"/>
    <property type="evidence" value="ECO:0007669"/>
    <property type="project" value="TreeGrafter"/>
</dbReference>
<proteinExistence type="inferred from homology"/>